<dbReference type="KEGG" id="nlo:107217354"/>
<evidence type="ECO:0000256" key="5">
    <source>
        <dbReference type="SAM" id="SignalP"/>
    </source>
</evidence>
<keyword evidence="2" id="KW-0677">Repeat</keyword>
<keyword evidence="5" id="KW-0732">Signal</keyword>
<evidence type="ECO:0000256" key="2">
    <source>
        <dbReference type="ARBA" id="ARBA00022737"/>
    </source>
</evidence>
<dbReference type="SUPFAM" id="SSF52058">
    <property type="entry name" value="L domain-like"/>
    <property type="match status" value="1"/>
</dbReference>
<dbReference type="SMART" id="SM00369">
    <property type="entry name" value="LRR_TYP"/>
    <property type="match status" value="8"/>
</dbReference>
<feature type="chain" id="PRO_5047437461" evidence="5">
    <location>
        <begin position="22"/>
        <end position="916"/>
    </location>
</feature>
<dbReference type="FunCoup" id="A0A6J0B823">
    <property type="interactions" value="113"/>
</dbReference>
<dbReference type="InParanoid" id="A0A6J0B823"/>
<name>A0A6J0B823_NEOLC</name>
<dbReference type="PANTHER" id="PTHR24369">
    <property type="entry name" value="ANTIGEN BSP, PUTATIVE-RELATED"/>
    <property type="match status" value="1"/>
</dbReference>
<evidence type="ECO:0000313" key="6">
    <source>
        <dbReference type="Proteomes" id="UP000829291"/>
    </source>
</evidence>
<dbReference type="Pfam" id="PF13855">
    <property type="entry name" value="LRR_8"/>
    <property type="match status" value="4"/>
</dbReference>
<dbReference type="GO" id="GO:0005886">
    <property type="term" value="C:plasma membrane"/>
    <property type="evidence" value="ECO:0007669"/>
    <property type="project" value="TreeGrafter"/>
</dbReference>
<dbReference type="GeneID" id="107217354"/>
<proteinExistence type="predicted"/>
<keyword evidence="4" id="KW-0812">Transmembrane</keyword>
<evidence type="ECO:0000256" key="1">
    <source>
        <dbReference type="ARBA" id="ARBA00022614"/>
    </source>
</evidence>
<dbReference type="InterPro" id="IPR050541">
    <property type="entry name" value="LRR_TM_domain-containing"/>
</dbReference>
<evidence type="ECO:0000256" key="4">
    <source>
        <dbReference type="SAM" id="Phobius"/>
    </source>
</evidence>
<dbReference type="Proteomes" id="UP000829291">
    <property type="component" value="Chromosome 4"/>
</dbReference>
<feature type="compositionally biased region" description="Pro residues" evidence="3">
    <location>
        <begin position="27"/>
        <end position="69"/>
    </location>
</feature>
<accession>A0A6J0B823</accession>
<dbReference type="AlphaFoldDB" id="A0A6J0B823"/>
<feature type="signal peptide" evidence="5">
    <location>
        <begin position="1"/>
        <end position="21"/>
    </location>
</feature>
<dbReference type="RefSeq" id="XP_015510342.2">
    <property type="nucleotide sequence ID" value="XM_015654856.2"/>
</dbReference>
<dbReference type="Gene3D" id="3.80.10.10">
    <property type="entry name" value="Ribonuclease Inhibitor"/>
    <property type="match status" value="4"/>
</dbReference>
<gene>
    <name evidence="7" type="primary">LOC107217354</name>
</gene>
<dbReference type="PANTHER" id="PTHR24369:SF211">
    <property type="entry name" value="LEUCINE-RICH REPEAT-CONTAINING PROTEIN 15-LIKE"/>
    <property type="match status" value="1"/>
</dbReference>
<keyword evidence="4" id="KW-1133">Transmembrane helix</keyword>
<dbReference type="PRINTS" id="PR00019">
    <property type="entry name" value="LEURICHRPT"/>
</dbReference>
<keyword evidence="6" id="KW-1185">Reference proteome</keyword>
<feature type="transmembrane region" description="Helical" evidence="4">
    <location>
        <begin position="823"/>
        <end position="849"/>
    </location>
</feature>
<evidence type="ECO:0000256" key="3">
    <source>
        <dbReference type="SAM" id="MobiDB-lite"/>
    </source>
</evidence>
<evidence type="ECO:0000313" key="7">
    <source>
        <dbReference type="RefSeq" id="XP_015510342.2"/>
    </source>
</evidence>
<dbReference type="InterPro" id="IPR001611">
    <property type="entry name" value="Leu-rich_rpt"/>
</dbReference>
<feature type="region of interest" description="Disordered" evidence="3">
    <location>
        <begin position="21"/>
        <end position="87"/>
    </location>
</feature>
<organism evidence="7">
    <name type="scientific">Neodiprion lecontei</name>
    <name type="common">Redheaded pine sawfly</name>
    <dbReference type="NCBI Taxonomy" id="441921"/>
    <lineage>
        <taxon>Eukaryota</taxon>
        <taxon>Metazoa</taxon>
        <taxon>Ecdysozoa</taxon>
        <taxon>Arthropoda</taxon>
        <taxon>Hexapoda</taxon>
        <taxon>Insecta</taxon>
        <taxon>Pterygota</taxon>
        <taxon>Neoptera</taxon>
        <taxon>Endopterygota</taxon>
        <taxon>Hymenoptera</taxon>
        <taxon>Tenthredinoidea</taxon>
        <taxon>Diprionidae</taxon>
        <taxon>Diprioninae</taxon>
        <taxon>Neodiprion</taxon>
    </lineage>
</organism>
<dbReference type="InterPro" id="IPR003591">
    <property type="entry name" value="Leu-rich_rpt_typical-subtyp"/>
</dbReference>
<dbReference type="InterPro" id="IPR032675">
    <property type="entry name" value="LRR_dom_sf"/>
</dbReference>
<protein>
    <submittedName>
        <fullName evidence="7">Uncharacterized protein LOC107217354 isoform X1</fullName>
    </submittedName>
</protein>
<keyword evidence="1" id="KW-0433">Leucine-rich repeat</keyword>
<sequence>MKQGAALLLVVIFTITAGVMPTLVPTGSPPPPPTGTPPPPPTGRPPAPPTGSPPPPPTGNPPPPPPPPNNGSSPPSSASLPALSMMKKGAPWRVESLLNPQEMLLQEIRSLDEETLVDKVQEENIETLKVNGKSDKIPVLPELVDEESNVVIPSEPVGKPDPEKDAVKELMEDEDLKYNETEDILMADDMEWDLEDEDALDDELDEDEEILFDQDCPTDCSCSTGHMTVKSVRCTKFNKEQSFGMDVALLKIENGPELKLGPHDLREKDLQQLSAFSVVNTTIAEFHRSAFDGLVDLFSVNLTGNGLMDIPPDAFENNTQLNLLTISGNPLQYTQGKDNPFAKYFLDAPSVTEFDFSNNYLPRILPTTFVRMPQLVYLSLRANRLRAVERAIFTPLIELDEIDLSHNQLSGFPSDVFDDNEYLEVLRIAGNNFTSLASIKTSTISILDASKNRIKTIGKSDLSALTELEELYIRSNGLKRIHQHAFADLVNLRRLDISDNKLNTLTEHHLRTNIRLESLIMNDNPGLETLPVFKSQAGTFSLEKFECADCGLLDLEPGTFDPMIALRHLNLARNRLSRLPRGLLRSMSALKDLDLSDNLFNALEVDTFQGARSLTKLNLAGNPLITLQVAPFLLIPNLERLDVSRCGLDRIWSENVVPLPHLRYLLARGNRIEQISVGDLQATPHLSGLDISNNPLACDQEFNAAIQWLIDHGVDPSDTLRYVSNYALDDYTDASDLGEWKDIAKVVCDSMEGGPPLRPLPRRPNTPNNVNDFKPPIDDLDELAGQAFDQGRAQKDEQLEDAWLSQESEYEEYGAVGEHYQPWYAGVVWPVLTVILVTLAVVLLVANLAMCLSKRRGRGPVIRAPMILRPGLIDNKNCGLVYKPLQEEIPTPHMPKRGSFYSSSTFHYDKIVPESV</sequence>
<dbReference type="OrthoDB" id="2325980at2759"/>
<reference evidence="7" key="1">
    <citation type="submission" date="2025-08" db="UniProtKB">
        <authorList>
            <consortium name="RefSeq"/>
        </authorList>
    </citation>
    <scope>IDENTIFICATION</scope>
    <source>
        <tissue evidence="7">Thorax and Abdomen</tissue>
    </source>
</reference>
<keyword evidence="4" id="KW-0472">Membrane</keyword>